<feature type="transmembrane region" description="Helical" evidence="1">
    <location>
        <begin position="92"/>
        <end position="123"/>
    </location>
</feature>
<dbReference type="EMBL" id="VUMU01000009">
    <property type="protein sequence ID" value="MST58286.1"/>
    <property type="molecule type" value="Genomic_DNA"/>
</dbReference>
<keyword evidence="1" id="KW-0472">Membrane</keyword>
<accession>A0A6L5YIR6</accession>
<reference evidence="2 3" key="1">
    <citation type="submission" date="2019-08" db="EMBL/GenBank/DDBJ databases">
        <title>In-depth cultivation of the pig gut microbiome towards novel bacterial diversity and tailored functional studies.</title>
        <authorList>
            <person name="Wylensek D."/>
            <person name="Hitch T.C.A."/>
            <person name="Clavel T."/>
        </authorList>
    </citation>
    <scope>NUCLEOTIDE SEQUENCE [LARGE SCALE GENOMIC DNA]</scope>
    <source>
        <strain evidence="2 3">WCA3-601-WT-6H</strain>
    </source>
</reference>
<dbReference type="Proteomes" id="UP000476055">
    <property type="component" value="Unassembled WGS sequence"/>
</dbReference>
<keyword evidence="1" id="KW-1133">Transmembrane helix</keyword>
<evidence type="ECO:0000313" key="2">
    <source>
        <dbReference type="EMBL" id="MST58286.1"/>
    </source>
</evidence>
<feature type="transmembrane region" description="Helical" evidence="1">
    <location>
        <begin position="34"/>
        <end position="50"/>
    </location>
</feature>
<evidence type="ECO:0000256" key="1">
    <source>
        <dbReference type="SAM" id="Phobius"/>
    </source>
</evidence>
<dbReference type="RefSeq" id="WP_154496477.1">
    <property type="nucleotide sequence ID" value="NZ_VUMU01000009.1"/>
</dbReference>
<name>A0A6L5YIR6_9FIRM</name>
<feature type="transmembrane region" description="Helical" evidence="1">
    <location>
        <begin position="190"/>
        <end position="208"/>
    </location>
</feature>
<keyword evidence="3" id="KW-1185">Reference proteome</keyword>
<feature type="transmembrane region" description="Helical" evidence="1">
    <location>
        <begin position="144"/>
        <end position="170"/>
    </location>
</feature>
<dbReference type="AlphaFoldDB" id="A0A6L5YIR6"/>
<gene>
    <name evidence="2" type="ORF">FYJ59_08560</name>
</gene>
<sequence>MGKIVLATIIISGSAKWLLKVGGNKEKWYGSDRIFMYVMTVFGAMAVNYSEQCTEYGWVVSNLRLLAGCLLAGGLLSAAYMDRRNCWVYNYVWWWCLPWAGILGLTAGGGFHGIVAVLVFVMLQQLLFSRMYGKADCHAFSVCALAECGNAVGMVGVLLQMFLSVVLLTIVQLFRGNVTPRGRLREPQPFIPYIITAFFSVTFLESVFRTTYIYA</sequence>
<keyword evidence="1" id="KW-0812">Transmembrane</keyword>
<evidence type="ECO:0000313" key="3">
    <source>
        <dbReference type="Proteomes" id="UP000476055"/>
    </source>
</evidence>
<comment type="caution">
    <text evidence="2">The sequence shown here is derived from an EMBL/GenBank/DDBJ whole genome shotgun (WGS) entry which is preliminary data.</text>
</comment>
<feature type="transmembrane region" description="Helical" evidence="1">
    <location>
        <begin position="62"/>
        <end position="80"/>
    </location>
</feature>
<organism evidence="2 3">
    <name type="scientific">Waltera intestinalis</name>
    <dbReference type="NCBI Taxonomy" id="2606635"/>
    <lineage>
        <taxon>Bacteria</taxon>
        <taxon>Bacillati</taxon>
        <taxon>Bacillota</taxon>
        <taxon>Clostridia</taxon>
        <taxon>Lachnospirales</taxon>
        <taxon>Lachnospiraceae</taxon>
        <taxon>Waltera</taxon>
    </lineage>
</organism>
<proteinExistence type="predicted"/>
<protein>
    <submittedName>
        <fullName evidence="2">Uncharacterized protein</fullName>
    </submittedName>
</protein>